<dbReference type="GeneID" id="303489171"/>
<dbReference type="RefSeq" id="WP_063239243.1">
    <property type="nucleotide sequence ID" value="NZ_CP069809.1"/>
</dbReference>
<dbReference type="OrthoDB" id="8963460at2"/>
<keyword evidence="5" id="KW-1185">Reference proteome</keyword>
<dbReference type="EMBL" id="OGUS01000143">
    <property type="protein sequence ID" value="SPC24397.1"/>
    <property type="molecule type" value="Genomic_DNA"/>
</dbReference>
<reference evidence="4" key="2">
    <citation type="submission" date="2018-01" db="EMBL/GenBank/DDBJ databases">
        <authorList>
            <person name="Gaut B.S."/>
            <person name="Morton B.R."/>
            <person name="Clegg M.T."/>
            <person name="Duvall M.R."/>
        </authorList>
    </citation>
    <scope>NUCLEOTIDE SEQUENCE [LARGE SCALE GENOMIC DNA]</scope>
</reference>
<proteinExistence type="predicted"/>
<gene>
    <name evidence="3" type="ORF">CO2235_MP80277</name>
    <name evidence="2" type="ORF">CO2235_U770211</name>
    <name evidence="1" type="ORF">JTE92_06550</name>
</gene>
<evidence type="ECO:0000313" key="5">
    <source>
        <dbReference type="Proteomes" id="UP000623307"/>
    </source>
</evidence>
<reference evidence="3" key="1">
    <citation type="submission" date="2018-01" db="EMBL/GenBank/DDBJ databases">
        <authorList>
            <person name="Clerissi C."/>
        </authorList>
    </citation>
    <scope>NUCLEOTIDE SEQUENCE</scope>
    <source>
        <strain evidence="3">Cupriavidus oxalaticus LMG 2235</strain>
    </source>
</reference>
<evidence type="ECO:0000313" key="3">
    <source>
        <dbReference type="EMBL" id="SPC24397.1"/>
    </source>
</evidence>
<protein>
    <submittedName>
        <fullName evidence="3">Uncharacterized protein</fullName>
    </submittedName>
</protein>
<organism evidence="3">
    <name type="scientific">Cupriavidus oxalaticus</name>
    <dbReference type="NCBI Taxonomy" id="96344"/>
    <lineage>
        <taxon>Bacteria</taxon>
        <taxon>Pseudomonadati</taxon>
        <taxon>Pseudomonadota</taxon>
        <taxon>Betaproteobacteria</taxon>
        <taxon>Burkholderiales</taxon>
        <taxon>Burkholderiaceae</taxon>
        <taxon>Cupriavidus</taxon>
    </lineage>
</organism>
<reference evidence="1 5" key="3">
    <citation type="submission" date="2021-02" db="EMBL/GenBank/DDBJ databases">
        <title>Complete Genome Sequence of Cupriavidus oxalaticus Strain Ox1, a Soil Oxalate-Degrading Species.</title>
        <authorList>
            <person name="Palmieri F."/>
            <person name="Udriet P."/>
            <person name="Deuasquier M."/>
            <person name="Beaudoing E."/>
            <person name="Johnson S.L."/>
            <person name="Davenport K.W."/>
            <person name="Chain P.S."/>
            <person name="Bindschedler S."/>
            <person name="Junier P."/>
        </authorList>
    </citation>
    <scope>NUCLEOTIDE SEQUENCE [LARGE SCALE GENOMIC DNA]</scope>
    <source>
        <strain evidence="1 5">Ox1</strain>
    </source>
</reference>
<dbReference type="Proteomes" id="UP000623307">
    <property type="component" value="Chromosome 1"/>
</dbReference>
<dbReference type="Proteomes" id="UP000256862">
    <property type="component" value="Plasmid CO2235_mp"/>
</dbReference>
<dbReference type="AlphaFoldDB" id="A0A375GRJ1"/>
<sequence length="156" mass="17351">MEATFFLAILVAAAVACFVWQLRNRFLLYCKSYLLLNGLVVAPLNGREVSLVGHYDGRDISGVVPAETILYKIESPLKKKLVPAELAQGGAPTVHAWDMPKYSVQVFCRGETIWSGAVSRREALRIREAVEAFRKRARAPRSGDKAVHDLQLLLVD</sequence>
<evidence type="ECO:0000313" key="2">
    <source>
        <dbReference type="EMBL" id="SPC07769.1"/>
    </source>
</evidence>
<evidence type="ECO:0000313" key="1">
    <source>
        <dbReference type="EMBL" id="QRQ90342.1"/>
    </source>
</evidence>
<evidence type="ECO:0000313" key="4">
    <source>
        <dbReference type="Proteomes" id="UP000256862"/>
    </source>
</evidence>
<dbReference type="EMBL" id="OGUS01000084">
    <property type="protein sequence ID" value="SPC07769.1"/>
    <property type="molecule type" value="Genomic_DNA"/>
</dbReference>
<name>A0A375GRJ1_9BURK</name>
<dbReference type="EMBL" id="CP069811">
    <property type="protein sequence ID" value="QRQ90342.1"/>
    <property type="molecule type" value="Genomic_DNA"/>
</dbReference>
<accession>A0A375GRJ1</accession>